<feature type="domain" description="HTH araC/xylS-type" evidence="5">
    <location>
        <begin position="192"/>
        <end position="272"/>
    </location>
</feature>
<dbReference type="PROSITE" id="PS01124">
    <property type="entry name" value="HTH_ARAC_FAMILY_2"/>
    <property type="match status" value="1"/>
</dbReference>
<evidence type="ECO:0000313" key="6">
    <source>
        <dbReference type="EMBL" id="MBT8798420.1"/>
    </source>
</evidence>
<dbReference type="SUPFAM" id="SSF46689">
    <property type="entry name" value="Homeodomain-like"/>
    <property type="match status" value="1"/>
</dbReference>
<organism evidence="6 7">
    <name type="scientific">Microbacterium flavum</name>
    <dbReference type="NCBI Taxonomy" id="415216"/>
    <lineage>
        <taxon>Bacteria</taxon>
        <taxon>Bacillati</taxon>
        <taxon>Actinomycetota</taxon>
        <taxon>Actinomycetes</taxon>
        <taxon>Micrococcales</taxon>
        <taxon>Microbacteriaceae</taxon>
        <taxon>Microbacterium</taxon>
    </lineage>
</organism>
<proteinExistence type="predicted"/>
<dbReference type="Pfam" id="PF20240">
    <property type="entry name" value="DUF6597"/>
    <property type="match status" value="1"/>
</dbReference>
<feature type="compositionally biased region" description="Polar residues" evidence="4">
    <location>
        <begin position="287"/>
        <end position="297"/>
    </location>
</feature>
<dbReference type="SMART" id="SM00342">
    <property type="entry name" value="HTH_ARAC"/>
    <property type="match status" value="1"/>
</dbReference>
<dbReference type="InterPro" id="IPR046532">
    <property type="entry name" value="DUF6597"/>
</dbReference>
<evidence type="ECO:0000256" key="2">
    <source>
        <dbReference type="ARBA" id="ARBA00023125"/>
    </source>
</evidence>
<evidence type="ECO:0000313" key="7">
    <source>
        <dbReference type="Proteomes" id="UP000740605"/>
    </source>
</evidence>
<evidence type="ECO:0000256" key="3">
    <source>
        <dbReference type="ARBA" id="ARBA00023163"/>
    </source>
</evidence>
<keyword evidence="7" id="KW-1185">Reference proteome</keyword>
<reference evidence="6 7" key="1">
    <citation type="submission" date="2021-03" db="EMBL/GenBank/DDBJ databases">
        <title>Microbacterium pauli sp. nov., isolated from microfiltered milk.</title>
        <authorList>
            <person name="Bellassi P."/>
            <person name="Fontana A."/>
            <person name="Callegari M.L."/>
            <person name="Lorenzo M."/>
            <person name="Cappa F."/>
        </authorList>
    </citation>
    <scope>NUCLEOTIDE SEQUENCE [LARGE SCALE GENOMIC DNA]</scope>
    <source>
        <strain evidence="6 7">DSM 18909</strain>
    </source>
</reference>
<protein>
    <submittedName>
        <fullName evidence="6">Helix-turn-helix transcriptional regulator</fullName>
    </submittedName>
</protein>
<gene>
    <name evidence="6" type="ORF">J0P97_10090</name>
</gene>
<sequence length="318" mass="34752">MSSSPVRTIATSERSGVLAPENLSRFAASWIRPARDVSAVIDTYWSVRWNLPAEEFVDQRIIDFPAVTFSIEQGDVPAPFVVSSPHPKAWNRRIVGRGSVFAIRLRPAGLAVLSDLNAAALTPEQELTTQLDARAYALVKAVSGTNDEDRAARADVLIREMIRERPPTPTHLLANAALDALVSAPEVRRGRDIATALGTSERTLQRALQRTVGRGPNDVARRIRLQEVVRRLSDPGSEIARIATELGYVDQAHLTNEFRVATNTTPGQYLHDQRRSPTPAQERRSTTAESAAITRQPTPACVALAGPGTSEVDRMLTT</sequence>
<keyword evidence="2" id="KW-0238">DNA-binding</keyword>
<dbReference type="RefSeq" id="WP_215487653.1">
    <property type="nucleotide sequence ID" value="NZ_BAAAPJ010000006.1"/>
</dbReference>
<keyword evidence="3" id="KW-0804">Transcription</keyword>
<dbReference type="Pfam" id="PF12833">
    <property type="entry name" value="HTH_18"/>
    <property type="match status" value="1"/>
</dbReference>
<feature type="region of interest" description="Disordered" evidence="4">
    <location>
        <begin position="263"/>
        <end position="318"/>
    </location>
</feature>
<dbReference type="Gene3D" id="1.10.10.60">
    <property type="entry name" value="Homeodomain-like"/>
    <property type="match status" value="1"/>
</dbReference>
<dbReference type="EMBL" id="JAFLHG010000008">
    <property type="protein sequence ID" value="MBT8798420.1"/>
    <property type="molecule type" value="Genomic_DNA"/>
</dbReference>
<keyword evidence="1" id="KW-0805">Transcription regulation</keyword>
<name>A0ABS5XV55_9MICO</name>
<accession>A0ABS5XV55</accession>
<dbReference type="PANTHER" id="PTHR46796">
    <property type="entry name" value="HTH-TYPE TRANSCRIPTIONAL ACTIVATOR RHAS-RELATED"/>
    <property type="match status" value="1"/>
</dbReference>
<comment type="caution">
    <text evidence="6">The sequence shown here is derived from an EMBL/GenBank/DDBJ whole genome shotgun (WGS) entry which is preliminary data.</text>
</comment>
<feature type="compositionally biased region" description="Basic and acidic residues" evidence="4">
    <location>
        <begin position="271"/>
        <end position="286"/>
    </location>
</feature>
<evidence type="ECO:0000256" key="1">
    <source>
        <dbReference type="ARBA" id="ARBA00023015"/>
    </source>
</evidence>
<evidence type="ECO:0000259" key="5">
    <source>
        <dbReference type="PROSITE" id="PS01124"/>
    </source>
</evidence>
<evidence type="ECO:0000256" key="4">
    <source>
        <dbReference type="SAM" id="MobiDB-lite"/>
    </source>
</evidence>
<dbReference type="InterPro" id="IPR050204">
    <property type="entry name" value="AraC_XylS_family_regulators"/>
</dbReference>
<dbReference type="PANTHER" id="PTHR46796:SF15">
    <property type="entry name" value="BLL1074 PROTEIN"/>
    <property type="match status" value="1"/>
</dbReference>
<dbReference type="InterPro" id="IPR018060">
    <property type="entry name" value="HTH_AraC"/>
</dbReference>
<dbReference type="Proteomes" id="UP000740605">
    <property type="component" value="Unassembled WGS sequence"/>
</dbReference>
<dbReference type="InterPro" id="IPR009057">
    <property type="entry name" value="Homeodomain-like_sf"/>
</dbReference>